<proteinExistence type="predicted"/>
<accession>A0A6A6U3H4</accession>
<dbReference type="InterPro" id="IPR038717">
    <property type="entry name" value="Tc1-like_DDE_dom"/>
</dbReference>
<reference evidence="2" key="1">
    <citation type="journal article" date="2020" name="Stud. Mycol.">
        <title>101 Dothideomycetes genomes: a test case for predicting lifestyles and emergence of pathogens.</title>
        <authorList>
            <person name="Haridas S."/>
            <person name="Albert R."/>
            <person name="Binder M."/>
            <person name="Bloem J."/>
            <person name="Labutti K."/>
            <person name="Salamov A."/>
            <person name="Andreopoulos B."/>
            <person name="Baker S."/>
            <person name="Barry K."/>
            <person name="Bills G."/>
            <person name="Bluhm B."/>
            <person name="Cannon C."/>
            <person name="Castanera R."/>
            <person name="Culley D."/>
            <person name="Daum C."/>
            <person name="Ezra D."/>
            <person name="Gonzalez J."/>
            <person name="Henrissat B."/>
            <person name="Kuo A."/>
            <person name="Liang C."/>
            <person name="Lipzen A."/>
            <person name="Lutzoni F."/>
            <person name="Magnuson J."/>
            <person name="Mondo S."/>
            <person name="Nolan M."/>
            <person name="Ohm R."/>
            <person name="Pangilinan J."/>
            <person name="Park H.-J."/>
            <person name="Ramirez L."/>
            <person name="Alfaro M."/>
            <person name="Sun H."/>
            <person name="Tritt A."/>
            <person name="Yoshinaga Y."/>
            <person name="Zwiers L.-H."/>
            <person name="Turgeon B."/>
            <person name="Goodwin S."/>
            <person name="Spatafora J."/>
            <person name="Crous P."/>
            <person name="Grigoriev I."/>
        </authorList>
    </citation>
    <scope>NUCLEOTIDE SEQUENCE</scope>
    <source>
        <strain evidence="2">CBS 115976</strain>
    </source>
</reference>
<evidence type="ECO:0000313" key="3">
    <source>
        <dbReference type="Proteomes" id="UP000799302"/>
    </source>
</evidence>
<protein>
    <recommendedName>
        <fullName evidence="1">Tc1-like transposase DDE domain-containing protein</fullName>
    </recommendedName>
</protein>
<evidence type="ECO:0000313" key="2">
    <source>
        <dbReference type="EMBL" id="KAF2666815.1"/>
    </source>
</evidence>
<name>A0A6A6U3H4_9PEZI</name>
<dbReference type="EMBL" id="MU004238">
    <property type="protein sequence ID" value="KAF2666815.1"/>
    <property type="molecule type" value="Genomic_DNA"/>
</dbReference>
<evidence type="ECO:0000259" key="1">
    <source>
        <dbReference type="Pfam" id="PF13358"/>
    </source>
</evidence>
<dbReference type="GO" id="GO:0003676">
    <property type="term" value="F:nucleic acid binding"/>
    <property type="evidence" value="ECO:0007669"/>
    <property type="project" value="InterPro"/>
</dbReference>
<dbReference type="Pfam" id="PF13358">
    <property type="entry name" value="DDE_3"/>
    <property type="match status" value="1"/>
</dbReference>
<sequence length="50" mass="5713">LFMYDNASSHTAKLTKDTLESIGIPVIEFPPYLPNLNLIKAVWARMKNHI</sequence>
<dbReference type="InterPro" id="IPR036397">
    <property type="entry name" value="RNaseH_sf"/>
</dbReference>
<dbReference type="OrthoDB" id="4737581at2759"/>
<dbReference type="AlphaFoldDB" id="A0A6A6U3H4"/>
<organism evidence="2 3">
    <name type="scientific">Microthyrium microscopicum</name>
    <dbReference type="NCBI Taxonomy" id="703497"/>
    <lineage>
        <taxon>Eukaryota</taxon>
        <taxon>Fungi</taxon>
        <taxon>Dikarya</taxon>
        <taxon>Ascomycota</taxon>
        <taxon>Pezizomycotina</taxon>
        <taxon>Dothideomycetes</taxon>
        <taxon>Dothideomycetes incertae sedis</taxon>
        <taxon>Microthyriales</taxon>
        <taxon>Microthyriaceae</taxon>
        <taxon>Microthyrium</taxon>
    </lineage>
</organism>
<dbReference type="Proteomes" id="UP000799302">
    <property type="component" value="Unassembled WGS sequence"/>
</dbReference>
<dbReference type="Gene3D" id="3.30.420.10">
    <property type="entry name" value="Ribonuclease H-like superfamily/Ribonuclease H"/>
    <property type="match status" value="1"/>
</dbReference>
<feature type="domain" description="Tc1-like transposase DDE" evidence="1">
    <location>
        <begin position="4"/>
        <end position="49"/>
    </location>
</feature>
<keyword evidence="3" id="KW-1185">Reference proteome</keyword>
<feature type="non-terminal residue" evidence="2">
    <location>
        <position position="1"/>
    </location>
</feature>
<gene>
    <name evidence="2" type="ORF">BT63DRAFT_376280</name>
</gene>